<dbReference type="EMBL" id="FOQC01000023">
    <property type="protein sequence ID" value="SFH88933.1"/>
    <property type="molecule type" value="Genomic_DNA"/>
</dbReference>
<organism evidence="3 5">
    <name type="scientific">Trichococcus flocculiformis</name>
    <dbReference type="NCBI Taxonomy" id="82803"/>
    <lineage>
        <taxon>Bacteria</taxon>
        <taxon>Bacillati</taxon>
        <taxon>Bacillota</taxon>
        <taxon>Bacilli</taxon>
        <taxon>Lactobacillales</taxon>
        <taxon>Carnobacteriaceae</taxon>
        <taxon>Trichococcus</taxon>
    </lineage>
</organism>
<dbReference type="Proteomes" id="UP000195947">
    <property type="component" value="Unassembled WGS sequence"/>
</dbReference>
<evidence type="ECO:0000313" key="2">
    <source>
        <dbReference type="EMBL" id="CZQ97648.1"/>
    </source>
</evidence>
<dbReference type="EMBL" id="FJMZ01000029">
    <property type="protein sequence ID" value="CZQ97648.1"/>
    <property type="molecule type" value="Genomic_DNA"/>
</dbReference>
<dbReference type="AlphaFoldDB" id="A0AB38BIT1"/>
<reference evidence="2 4" key="1">
    <citation type="submission" date="2016-02" db="EMBL/GenBank/DDBJ databases">
        <authorList>
            <person name="Strepis N."/>
        </authorList>
    </citation>
    <scope>NUCLEOTIDE SEQUENCE [LARGE SCALE GENOMIC DNA]</scope>
    <source>
        <strain evidence="2">Trichococcus flocculiformis</strain>
    </source>
</reference>
<name>A0AB38BIT1_9LACT</name>
<gene>
    <name evidence="3" type="ORF">SAMN04488507_102318</name>
    <name evidence="2" type="ORF">TFLO_2232</name>
</gene>
<keyword evidence="1" id="KW-0812">Transmembrane</keyword>
<dbReference type="RefSeq" id="WP_086989568.1">
    <property type="nucleotide sequence ID" value="NZ_FJMZ01000029.1"/>
</dbReference>
<proteinExistence type="predicted"/>
<accession>A0AB38BIT1</accession>
<keyword evidence="1" id="KW-1133">Transmembrane helix</keyword>
<sequence length="87" mass="9741">MNDKKYNLFAYVLACTSFIGAVQCPSVLLIWWFVIGLGSALLFVYSGKAPDKKLVSLGIDVFNLVVLLFAKSKLENRIEARITQNQK</sequence>
<feature type="transmembrane region" description="Helical" evidence="1">
    <location>
        <begin position="30"/>
        <end position="47"/>
    </location>
</feature>
<keyword evidence="4" id="KW-1185">Reference proteome</keyword>
<evidence type="ECO:0000313" key="5">
    <source>
        <dbReference type="Proteomes" id="UP000199686"/>
    </source>
</evidence>
<comment type="caution">
    <text evidence="3">The sequence shown here is derived from an EMBL/GenBank/DDBJ whole genome shotgun (WGS) entry which is preliminary data.</text>
</comment>
<evidence type="ECO:0000313" key="4">
    <source>
        <dbReference type="Proteomes" id="UP000195947"/>
    </source>
</evidence>
<evidence type="ECO:0000256" key="1">
    <source>
        <dbReference type="SAM" id="Phobius"/>
    </source>
</evidence>
<keyword evidence="1" id="KW-0472">Membrane</keyword>
<dbReference type="Proteomes" id="UP000199686">
    <property type="component" value="Unassembled WGS sequence"/>
</dbReference>
<evidence type="ECO:0008006" key="6">
    <source>
        <dbReference type="Google" id="ProtNLM"/>
    </source>
</evidence>
<reference evidence="3 5" key="2">
    <citation type="submission" date="2016-10" db="EMBL/GenBank/DDBJ databases">
        <authorList>
            <person name="Varghese N."/>
            <person name="Submissions S."/>
        </authorList>
    </citation>
    <scope>NUCLEOTIDE SEQUENCE [LARGE SCALE GENOMIC DNA]</scope>
    <source>
        <strain evidence="3 5">DSM 2094</strain>
    </source>
</reference>
<protein>
    <recommendedName>
        <fullName evidence="6">Lipoprotein</fullName>
    </recommendedName>
</protein>
<evidence type="ECO:0000313" key="3">
    <source>
        <dbReference type="EMBL" id="SFH88933.1"/>
    </source>
</evidence>